<dbReference type="InterPro" id="IPR053953">
    <property type="entry name" value="NirdL-like_HTH"/>
</dbReference>
<name>A0A2T5PAE6_9PSED</name>
<evidence type="ECO:0000256" key="5">
    <source>
        <dbReference type="ARBA" id="ARBA00023471"/>
    </source>
</evidence>
<evidence type="ECO:0000256" key="4">
    <source>
        <dbReference type="ARBA" id="ARBA00023465"/>
    </source>
</evidence>
<dbReference type="InterPro" id="IPR050684">
    <property type="entry name" value="HTH-Siroheme_Decarb"/>
</dbReference>
<evidence type="ECO:0000256" key="3">
    <source>
        <dbReference type="ARBA" id="ARBA00023457"/>
    </source>
</evidence>
<proteinExistence type="inferred from homology"/>
<evidence type="ECO:0000259" key="10">
    <source>
        <dbReference type="Pfam" id="PF22451"/>
    </source>
</evidence>
<dbReference type="Pfam" id="PF17805">
    <property type="entry name" value="AsnC_trans_reg2"/>
    <property type="match status" value="1"/>
</dbReference>
<reference evidence="11 12" key="1">
    <citation type="submission" date="2018-04" db="EMBL/GenBank/DDBJ databases">
        <title>Pseudomonas sp. nov., isolated from mangrove soil.</title>
        <authorList>
            <person name="Chen C."/>
        </authorList>
    </citation>
    <scope>NUCLEOTIDE SEQUENCE [LARGE SCALE GENOMIC DNA]</scope>
    <source>
        <strain evidence="11 12">TC-11</strain>
    </source>
</reference>
<comment type="function">
    <text evidence="6">Involved in heme d1 biosynthesis. Catalyzes the decarboxylation of siroheme into didecarboxysiroheme.</text>
</comment>
<dbReference type="Proteomes" id="UP000244064">
    <property type="component" value="Unassembled WGS sequence"/>
</dbReference>
<organism evidence="11 12">
    <name type="scientific">Pseudomonas mangrovi</name>
    <dbReference type="NCBI Taxonomy" id="2161748"/>
    <lineage>
        <taxon>Bacteria</taxon>
        <taxon>Pseudomonadati</taxon>
        <taxon>Pseudomonadota</taxon>
        <taxon>Gammaproteobacteria</taxon>
        <taxon>Pseudomonadales</taxon>
        <taxon>Pseudomonadaceae</taxon>
        <taxon>Pseudomonas</taxon>
    </lineage>
</organism>
<comment type="subunit">
    <text evidence="4">Probably forms a complex composed of NirD, NirL, NirG and NirH. All proteins are required for the total conversion of siroheme to didecarboxysiroheme.</text>
</comment>
<dbReference type="Gene3D" id="3.30.70.3460">
    <property type="match status" value="1"/>
</dbReference>
<dbReference type="EC" id="4.1.1.111" evidence="5"/>
<feature type="domain" description="Siroheme decarboxylase NirL-like HTH" evidence="10">
    <location>
        <begin position="12"/>
        <end position="55"/>
    </location>
</feature>
<comment type="caution">
    <text evidence="11">The sequence shown here is derived from an EMBL/GenBank/DDBJ whole genome shotgun (WGS) entry which is preliminary data.</text>
</comment>
<dbReference type="GO" id="GO:0016829">
    <property type="term" value="F:lyase activity"/>
    <property type="evidence" value="ECO:0007669"/>
    <property type="project" value="UniProtKB-KW"/>
</dbReference>
<dbReference type="PANTHER" id="PTHR43413">
    <property type="entry name" value="TRANSCRIPTIONAL REGULATOR, ASNC FAMILY"/>
    <property type="match status" value="1"/>
</dbReference>
<evidence type="ECO:0000256" key="1">
    <source>
        <dbReference type="ARBA" id="ARBA00023239"/>
    </source>
</evidence>
<comment type="pathway">
    <text evidence="2">Porphyrin-containing compound metabolism.</text>
</comment>
<dbReference type="InterPro" id="IPR040523">
    <property type="entry name" value="AsnC_trans_reg2"/>
</dbReference>
<dbReference type="RefSeq" id="WP_108106825.1">
    <property type="nucleotide sequence ID" value="NZ_QASN01000015.1"/>
</dbReference>
<evidence type="ECO:0000313" key="12">
    <source>
        <dbReference type="Proteomes" id="UP000244064"/>
    </source>
</evidence>
<dbReference type="FunFam" id="3.30.70.3460:FF:000003">
    <property type="entry name" value="Heme d1 biosynthesis protein NirL"/>
    <property type="match status" value="1"/>
</dbReference>
<evidence type="ECO:0000256" key="6">
    <source>
        <dbReference type="ARBA" id="ARBA00045291"/>
    </source>
</evidence>
<accession>A0A2T5PAE6</accession>
<dbReference type="OrthoDB" id="5568033at2"/>
<dbReference type="AlphaFoldDB" id="A0A2T5PAE6"/>
<evidence type="ECO:0000256" key="8">
    <source>
        <dbReference type="ARBA" id="ARBA00074756"/>
    </source>
</evidence>
<dbReference type="Pfam" id="PF22451">
    <property type="entry name" value="NirdL-like_HTH"/>
    <property type="match status" value="1"/>
</dbReference>
<protein>
    <recommendedName>
        <fullName evidence="8">Siroheme decarboxylase NirL subunit</fullName>
        <ecNumber evidence="5">4.1.1.111</ecNumber>
    </recommendedName>
</protein>
<feature type="domain" description="Siroheme decarboxylase AsnC-like ligand binding" evidence="9">
    <location>
        <begin position="66"/>
        <end position="153"/>
    </location>
</feature>
<evidence type="ECO:0000313" key="11">
    <source>
        <dbReference type="EMBL" id="PTU74682.1"/>
    </source>
</evidence>
<sequence length="168" mass="19060">MSLLTQQQRLQLCRLLEEGLPLAPRPYLLLAQQLGAEEQAVLAQVQSWQDEGLFRRVGLVLRHRGLGFAANAMLVLDVPDALVDELGDRLGKVDGINLCYRRPRRLPQWPYNLFCMIHGRQREQVSAWIEALLRREGLAQLPHRLLFSTRAFKQCGGRYAAAPEVAHG</sequence>
<evidence type="ECO:0000256" key="2">
    <source>
        <dbReference type="ARBA" id="ARBA00023444"/>
    </source>
</evidence>
<dbReference type="EMBL" id="QASN01000015">
    <property type="protein sequence ID" value="PTU74682.1"/>
    <property type="molecule type" value="Genomic_DNA"/>
</dbReference>
<gene>
    <name evidence="11" type="ORF">DBO85_08440</name>
</gene>
<comment type="catalytic activity">
    <reaction evidence="7">
        <text>siroheme + 2 H(+) = 12,18-didecarboxysiroheme + 2 CO2</text>
        <dbReference type="Rhea" id="RHEA:19093"/>
        <dbReference type="ChEBI" id="CHEBI:15378"/>
        <dbReference type="ChEBI" id="CHEBI:16526"/>
        <dbReference type="ChEBI" id="CHEBI:60052"/>
        <dbReference type="ChEBI" id="CHEBI:140497"/>
        <dbReference type="EC" id="4.1.1.111"/>
    </reaction>
</comment>
<comment type="similarity">
    <text evidence="3">Belongs to the Ahb/Nir family.</text>
</comment>
<keyword evidence="12" id="KW-1185">Reference proteome</keyword>
<evidence type="ECO:0000256" key="7">
    <source>
        <dbReference type="ARBA" id="ARBA00048470"/>
    </source>
</evidence>
<evidence type="ECO:0000259" key="9">
    <source>
        <dbReference type="Pfam" id="PF17805"/>
    </source>
</evidence>
<keyword evidence="1" id="KW-0456">Lyase</keyword>
<dbReference type="PANTHER" id="PTHR43413:SF1">
    <property type="entry name" value="SIROHEME DECARBOXYLASE NIRL SUBUNIT"/>
    <property type="match status" value="1"/>
</dbReference>